<protein>
    <submittedName>
        <fullName evidence="2">Uncharacterized protein</fullName>
    </submittedName>
</protein>
<feature type="compositionally biased region" description="Low complexity" evidence="1">
    <location>
        <begin position="57"/>
        <end position="76"/>
    </location>
</feature>
<evidence type="ECO:0000313" key="2">
    <source>
        <dbReference type="EMBL" id="DAE00628.1"/>
    </source>
</evidence>
<organism evidence="2">
    <name type="scientific">Myoviridae sp. ctakU3</name>
    <dbReference type="NCBI Taxonomy" id="2825135"/>
    <lineage>
        <taxon>Viruses</taxon>
        <taxon>Duplodnaviria</taxon>
        <taxon>Heunggongvirae</taxon>
        <taxon>Uroviricota</taxon>
        <taxon>Caudoviricetes</taxon>
    </lineage>
</organism>
<reference evidence="2" key="1">
    <citation type="journal article" date="2021" name="Proc. Natl. Acad. Sci. U.S.A.">
        <title>A Catalog of Tens of Thousands of Viruses from Human Metagenomes Reveals Hidden Associations with Chronic Diseases.</title>
        <authorList>
            <person name="Tisza M.J."/>
            <person name="Buck C.B."/>
        </authorList>
    </citation>
    <scope>NUCLEOTIDE SEQUENCE</scope>
    <source>
        <strain evidence="2">CtakU3</strain>
    </source>
</reference>
<feature type="compositionally biased region" description="Basic residues" evidence="1">
    <location>
        <begin position="106"/>
        <end position="119"/>
    </location>
</feature>
<proteinExistence type="predicted"/>
<sequence>MKRIILKCPVFFTLRKQGVPNEDFFFKKGEPYEVKDEVAENAFIRSRSLLCEDLGTPEAVEPQTETPEPPNEEAQNVADTVEEEGGTKAEEPQTEAPESSTEKPTKRGSNRGKGKANDQ</sequence>
<evidence type="ECO:0000256" key="1">
    <source>
        <dbReference type="SAM" id="MobiDB-lite"/>
    </source>
</evidence>
<accession>A0A8S5P316</accession>
<dbReference type="EMBL" id="BK015306">
    <property type="protein sequence ID" value="DAE00628.1"/>
    <property type="molecule type" value="Genomic_DNA"/>
</dbReference>
<feature type="region of interest" description="Disordered" evidence="1">
    <location>
        <begin position="54"/>
        <end position="119"/>
    </location>
</feature>
<name>A0A8S5P316_9CAUD</name>